<sequence length="449" mass="49596">MPTYKNITLSLRSSAHETAPLLEFPPPPHLPGVRIEDARSSTATVYVPASPGLTFWIAYHIKPPAYLEDPDVKYFLFKLYMEGRHVVTWAVGEEDGWKGKTMFGLFENAAWRGGVEKRAFAFAAGREGDGGDVDVERDHEERFMEVRVLRASARKRVQRETPELMETEVGREGAGGIKYDFLPVETIGHPCESVELTAENSLVNAGCLKKENPKRFYEFVLIDSLKEPFAKFRYYYRSVDQLETLGVIVRVPQCEDESEDEVVTDSGNGYESLDLSFLAKNDADTQSTPLSHGSPHTVASERLNTAVSPLGTGPPSADREVADLLSYVGLSTDVEPPRTPDPPAAALPKRSQSKKSSPWSPPRSSRIAMRNSAVVPMTVPDSPTEGSVADAALVGALSGQEWLKRTPSPDRTMYRQFDSPAPGASRRGRKSPTGRLKEALKRAWRRGDS</sequence>
<dbReference type="RefSeq" id="XP_066629968.1">
    <property type="nucleotide sequence ID" value="XM_066779164.1"/>
</dbReference>
<feature type="compositionally biased region" description="Basic and acidic residues" evidence="1">
    <location>
        <begin position="435"/>
        <end position="449"/>
    </location>
</feature>
<evidence type="ECO:0000256" key="1">
    <source>
        <dbReference type="SAM" id="MobiDB-lite"/>
    </source>
</evidence>
<accession>A0ABR3C8W2</accession>
<name>A0ABR3C8W2_9PEZI</name>
<dbReference type="GeneID" id="92011833"/>
<evidence type="ECO:0000313" key="3">
    <source>
        <dbReference type="Proteomes" id="UP001430584"/>
    </source>
</evidence>
<dbReference type="EMBL" id="JAJVCZ030000008">
    <property type="protein sequence ID" value="KAL0256939.1"/>
    <property type="molecule type" value="Genomic_DNA"/>
</dbReference>
<feature type="region of interest" description="Disordered" evidence="1">
    <location>
        <begin position="331"/>
        <end position="386"/>
    </location>
</feature>
<reference evidence="2 3" key="1">
    <citation type="submission" date="2024-02" db="EMBL/GenBank/DDBJ databases">
        <title>De novo assembly and annotation of 12 fungi associated with fruit tree decline syndrome in Ontario, Canada.</title>
        <authorList>
            <person name="Sulman M."/>
            <person name="Ellouze W."/>
            <person name="Ilyukhin E."/>
        </authorList>
    </citation>
    <scope>NUCLEOTIDE SEQUENCE [LARGE SCALE GENOMIC DNA]</scope>
    <source>
        <strain evidence="2 3">FDS-637</strain>
    </source>
</reference>
<dbReference type="Proteomes" id="UP001430584">
    <property type="component" value="Unassembled WGS sequence"/>
</dbReference>
<protein>
    <submittedName>
        <fullName evidence="2">Uncharacterized protein</fullName>
    </submittedName>
</protein>
<evidence type="ECO:0000313" key="2">
    <source>
        <dbReference type="EMBL" id="KAL0256939.1"/>
    </source>
</evidence>
<organism evidence="2 3">
    <name type="scientific">Diplodia seriata</name>
    <dbReference type="NCBI Taxonomy" id="420778"/>
    <lineage>
        <taxon>Eukaryota</taxon>
        <taxon>Fungi</taxon>
        <taxon>Dikarya</taxon>
        <taxon>Ascomycota</taxon>
        <taxon>Pezizomycotina</taxon>
        <taxon>Dothideomycetes</taxon>
        <taxon>Dothideomycetes incertae sedis</taxon>
        <taxon>Botryosphaeriales</taxon>
        <taxon>Botryosphaeriaceae</taxon>
        <taxon>Diplodia</taxon>
    </lineage>
</organism>
<feature type="compositionally biased region" description="Low complexity" evidence="1">
    <location>
        <begin position="348"/>
        <end position="366"/>
    </location>
</feature>
<proteinExistence type="predicted"/>
<comment type="caution">
    <text evidence="2">The sequence shown here is derived from an EMBL/GenBank/DDBJ whole genome shotgun (WGS) entry which is preliminary data.</text>
</comment>
<keyword evidence="3" id="KW-1185">Reference proteome</keyword>
<feature type="region of interest" description="Disordered" evidence="1">
    <location>
        <begin position="398"/>
        <end position="449"/>
    </location>
</feature>
<gene>
    <name evidence="2" type="ORF">SLS55_007748</name>
</gene>